<comment type="caution">
    <text evidence="1">The sequence shown here is derived from an EMBL/GenBank/DDBJ whole genome shotgun (WGS) entry which is preliminary data.</text>
</comment>
<evidence type="ECO:0000313" key="1">
    <source>
        <dbReference type="EMBL" id="KAK7447728.1"/>
    </source>
</evidence>
<dbReference type="EMBL" id="JBANRG010000040">
    <property type="protein sequence ID" value="KAK7447728.1"/>
    <property type="molecule type" value="Genomic_DNA"/>
</dbReference>
<gene>
    <name evidence="1" type="ORF">VKT23_013984</name>
</gene>
<accession>A0ABR1J6C2</accession>
<name>A0ABR1J6C2_9AGAR</name>
<organism evidence="1 2">
    <name type="scientific">Marasmiellus scandens</name>
    <dbReference type="NCBI Taxonomy" id="2682957"/>
    <lineage>
        <taxon>Eukaryota</taxon>
        <taxon>Fungi</taxon>
        <taxon>Dikarya</taxon>
        <taxon>Basidiomycota</taxon>
        <taxon>Agaricomycotina</taxon>
        <taxon>Agaricomycetes</taxon>
        <taxon>Agaricomycetidae</taxon>
        <taxon>Agaricales</taxon>
        <taxon>Marasmiineae</taxon>
        <taxon>Omphalotaceae</taxon>
        <taxon>Marasmiellus</taxon>
    </lineage>
</organism>
<protein>
    <submittedName>
        <fullName evidence="1">Uncharacterized protein</fullName>
    </submittedName>
</protein>
<keyword evidence="2" id="KW-1185">Reference proteome</keyword>
<proteinExistence type="predicted"/>
<evidence type="ECO:0000313" key="2">
    <source>
        <dbReference type="Proteomes" id="UP001498398"/>
    </source>
</evidence>
<dbReference type="Proteomes" id="UP001498398">
    <property type="component" value="Unassembled WGS sequence"/>
</dbReference>
<reference evidence="1 2" key="1">
    <citation type="submission" date="2024-01" db="EMBL/GenBank/DDBJ databases">
        <title>A draft genome for the cacao thread blight pathogen Marasmiellus scandens.</title>
        <authorList>
            <person name="Baruah I.K."/>
            <person name="Leung J."/>
            <person name="Bukari Y."/>
            <person name="Amoako-Attah I."/>
            <person name="Meinhardt L.W."/>
            <person name="Bailey B.A."/>
            <person name="Cohen S.P."/>
        </authorList>
    </citation>
    <scope>NUCLEOTIDE SEQUENCE [LARGE SCALE GENOMIC DNA]</scope>
    <source>
        <strain evidence="1 2">GH-19</strain>
    </source>
</reference>
<sequence length="116" mass="13173">MINFLESQTVHRLNSDLSPSFQRVFQFAFPPLASCRNPDMRFGHVLPRYFSLGNHAAFEWVVFDRCGYGLVFISVDHQAYSSPPFCGRSYTAVLDVNLHHCSKLEALLISTFSALL</sequence>